<reference evidence="5" key="1">
    <citation type="submission" date="2009-08" db="EMBL/GenBank/DDBJ databases">
        <title>Annotation of Salpingoeca rosetta.</title>
        <authorList>
            <consortium name="The Broad Institute Genome Sequencing Platform"/>
            <person name="Russ C."/>
            <person name="Cuomo C."/>
            <person name="Burger G."/>
            <person name="Gray M.W."/>
            <person name="Holland P.W.H."/>
            <person name="King N."/>
            <person name="Lang F.B.F."/>
            <person name="Roger A.J."/>
            <person name="Ruiz-Trillo I."/>
            <person name="Young S.K."/>
            <person name="Zeng Q."/>
            <person name="Gargeya S."/>
            <person name="Alvarado L."/>
            <person name="Berlin A."/>
            <person name="Chapman S.B."/>
            <person name="Chen Z."/>
            <person name="Freedman E."/>
            <person name="Gellesch M."/>
            <person name="Goldberg J."/>
            <person name="Griggs A."/>
            <person name="Gujja S."/>
            <person name="Heilman E."/>
            <person name="Heiman D."/>
            <person name="Howarth C."/>
            <person name="Mehta T."/>
            <person name="Neiman D."/>
            <person name="Pearson M."/>
            <person name="Roberts A."/>
            <person name="Saif S."/>
            <person name="Shea T."/>
            <person name="Shenoy N."/>
            <person name="Sisk P."/>
            <person name="Stolte C."/>
            <person name="Sykes S."/>
            <person name="White J."/>
            <person name="Yandava C."/>
            <person name="Haas B."/>
            <person name="Nusbaum C."/>
            <person name="Birren B."/>
        </authorList>
    </citation>
    <scope>NUCLEOTIDE SEQUENCE [LARGE SCALE GENOMIC DNA]</scope>
    <source>
        <strain evidence="5">ATCC 50818</strain>
    </source>
</reference>
<dbReference type="RefSeq" id="XP_004988781.1">
    <property type="nucleotide sequence ID" value="XM_004988724.1"/>
</dbReference>
<feature type="compositionally biased region" description="Low complexity" evidence="4">
    <location>
        <begin position="71"/>
        <end position="84"/>
    </location>
</feature>
<feature type="repeat" description="TPR" evidence="3">
    <location>
        <begin position="474"/>
        <end position="507"/>
    </location>
</feature>
<accession>F2UQ03</accession>
<feature type="compositionally biased region" description="Low complexity" evidence="4">
    <location>
        <begin position="158"/>
        <end position="169"/>
    </location>
</feature>
<feature type="repeat" description="TPR" evidence="3">
    <location>
        <begin position="600"/>
        <end position="633"/>
    </location>
</feature>
<dbReference type="Pfam" id="PF13181">
    <property type="entry name" value="TPR_8"/>
    <property type="match status" value="1"/>
</dbReference>
<evidence type="ECO:0000313" key="5">
    <source>
        <dbReference type="EMBL" id="EGD79833.1"/>
    </source>
</evidence>
<gene>
    <name evidence="5" type="ORF">PTSG_10816</name>
</gene>
<feature type="compositionally biased region" description="Basic and acidic residues" evidence="4">
    <location>
        <begin position="57"/>
        <end position="70"/>
    </location>
</feature>
<dbReference type="EMBL" id="GL832988">
    <property type="protein sequence ID" value="EGD79833.1"/>
    <property type="molecule type" value="Genomic_DNA"/>
</dbReference>
<dbReference type="SUPFAM" id="SSF48452">
    <property type="entry name" value="TPR-like"/>
    <property type="match status" value="2"/>
</dbReference>
<dbReference type="PROSITE" id="PS50005">
    <property type="entry name" value="TPR"/>
    <property type="match status" value="5"/>
</dbReference>
<dbReference type="InterPro" id="IPR019734">
    <property type="entry name" value="TPR_rpt"/>
</dbReference>
<dbReference type="eggNOG" id="KOG1840">
    <property type="taxonomic scope" value="Eukaryota"/>
</dbReference>
<keyword evidence="6" id="KW-1185">Reference proteome</keyword>
<dbReference type="Pfam" id="PF13374">
    <property type="entry name" value="TPR_10"/>
    <property type="match status" value="1"/>
</dbReference>
<dbReference type="InterPro" id="IPR011990">
    <property type="entry name" value="TPR-like_helical_dom_sf"/>
</dbReference>
<protein>
    <submittedName>
        <fullName evidence="5">Uncharacterized protein</fullName>
    </submittedName>
</protein>
<evidence type="ECO:0000256" key="2">
    <source>
        <dbReference type="ARBA" id="ARBA00022803"/>
    </source>
</evidence>
<feature type="compositionally biased region" description="Basic and acidic residues" evidence="4">
    <location>
        <begin position="11"/>
        <end position="22"/>
    </location>
</feature>
<dbReference type="AlphaFoldDB" id="F2UQ03"/>
<feature type="region of interest" description="Disordered" evidence="4">
    <location>
        <begin position="776"/>
        <end position="864"/>
    </location>
</feature>
<keyword evidence="1" id="KW-0677">Repeat</keyword>
<dbReference type="KEGG" id="sre:PTSG_10816"/>
<feature type="repeat" description="TPR" evidence="3">
    <location>
        <begin position="684"/>
        <end position="717"/>
    </location>
</feature>
<evidence type="ECO:0000313" key="6">
    <source>
        <dbReference type="Proteomes" id="UP000007799"/>
    </source>
</evidence>
<dbReference type="SMART" id="SM00028">
    <property type="entry name" value="TPR"/>
    <property type="match status" value="8"/>
</dbReference>
<keyword evidence="2 3" id="KW-0802">TPR repeat</keyword>
<dbReference type="GeneID" id="16069320"/>
<dbReference type="PANTHER" id="PTHR45641:SF19">
    <property type="entry name" value="NEPHROCYSTIN-3"/>
    <property type="match status" value="1"/>
</dbReference>
<feature type="region of interest" description="Disordered" evidence="4">
    <location>
        <begin position="1"/>
        <end position="169"/>
    </location>
</feature>
<feature type="compositionally biased region" description="Polar residues" evidence="4">
    <location>
        <begin position="125"/>
        <end position="138"/>
    </location>
</feature>
<dbReference type="Gene3D" id="1.25.40.10">
    <property type="entry name" value="Tetratricopeptide repeat domain"/>
    <property type="match status" value="3"/>
</dbReference>
<dbReference type="PROSITE" id="PS50293">
    <property type="entry name" value="TPR_REGION"/>
    <property type="match status" value="1"/>
</dbReference>
<evidence type="ECO:0000256" key="3">
    <source>
        <dbReference type="PROSITE-ProRule" id="PRU00339"/>
    </source>
</evidence>
<dbReference type="Pfam" id="PF13424">
    <property type="entry name" value="TPR_12"/>
    <property type="match status" value="3"/>
</dbReference>
<organism evidence="6">
    <name type="scientific">Salpingoeca rosetta (strain ATCC 50818 / BSB-021)</name>
    <dbReference type="NCBI Taxonomy" id="946362"/>
    <lineage>
        <taxon>Eukaryota</taxon>
        <taxon>Choanoflagellata</taxon>
        <taxon>Craspedida</taxon>
        <taxon>Salpingoecidae</taxon>
        <taxon>Salpingoeca</taxon>
    </lineage>
</organism>
<feature type="compositionally biased region" description="Polar residues" evidence="4">
    <location>
        <begin position="102"/>
        <end position="111"/>
    </location>
</feature>
<feature type="compositionally biased region" description="Basic and acidic residues" evidence="4">
    <location>
        <begin position="821"/>
        <end position="839"/>
    </location>
</feature>
<proteinExistence type="predicted"/>
<dbReference type="PANTHER" id="PTHR45641">
    <property type="entry name" value="TETRATRICOPEPTIDE REPEAT PROTEIN (AFU_ORTHOLOGUE AFUA_6G03870)"/>
    <property type="match status" value="1"/>
</dbReference>
<feature type="repeat" description="TPR" evidence="3">
    <location>
        <begin position="642"/>
        <end position="675"/>
    </location>
</feature>
<feature type="compositionally biased region" description="Acidic residues" evidence="4">
    <location>
        <begin position="779"/>
        <end position="791"/>
    </location>
</feature>
<dbReference type="OrthoDB" id="7464126at2759"/>
<sequence length="864" mass="95300">MFSCCRRPSSPRHDERPKEGSAEKAAMPFEELSRATAAAEAATDVHNVQEEQGQGQHDQHDQQKQQKQEQQEQQAQQEQQQAQQEQHEPVHVSSELPHSTEAAPNNQSNGNVVAGADTSDHQEAQLDNPNGLNASNDASRSELRQEEPATANQCPQDTTASPTTKTATSSSMQMQGVCMAGLNQFLNDLKAEHPQHWQTMTTTDACTELVIPRTGDKQCAYVDIMNPEHVGAATVFVSHAWRYKIADVLGTLLEHAEEEQAKGNPEPFFWFDLFINNQNIAADLPQDWWSTTFKESIKAIGRVVLVLTPWHDPMPVTRAWCLWEIFCSASQEGVELTIRLPSAERQELKAAVMKDADLAVTDTMVRVQAERAEAWNPKDKEMIFKAIEESVGFAHVNKVVKDQMRAWCLTELLRFVQEAEQAAEDDGLRSFALLCNRVGLVLFHFGERARATELYEKGLALEEQALGTYHPDTATSHHNLGQVYFTRGECKRAIACYERSLHITLNTLGEKHPHTAIVCHSLGEAYAELGDYHSAIGNFELCLQLTISTIGEKNPQVCASLHSLGRIYGKVGEYGKAVGYLEKDLEITLETVGEKHPSTAVSYSTLGQVYRDAGHYDKAIELFDKALQIKLDTVGEQNAETVRTLNDLGQAYNSKGEHERAIECLEKGLALALTFMGDTHQDVASLYNSLGLVYGAKGMHDAALEMYEKTLGIELATLGEEHPSVGVSYHNIGHTYRRMGDLANAKKNLAHAVHIWMETLGPDHPHTRTGLNSLIVLDSDSESDDEDEGERECERGEESEGESQVPLASGENGGDADDSGDSEHQDGGGAGEERDSAREDAEEESEGVEKMDEGAEVITSTSTA</sequence>
<dbReference type="STRING" id="946362.F2UQ03"/>
<name>F2UQ03_SALR5</name>
<dbReference type="Proteomes" id="UP000007799">
    <property type="component" value="Unassembled WGS sequence"/>
</dbReference>
<evidence type="ECO:0000256" key="4">
    <source>
        <dbReference type="SAM" id="MobiDB-lite"/>
    </source>
</evidence>
<evidence type="ECO:0000256" key="1">
    <source>
        <dbReference type="ARBA" id="ARBA00022737"/>
    </source>
</evidence>
<feature type="repeat" description="TPR" evidence="3">
    <location>
        <begin position="516"/>
        <end position="549"/>
    </location>
</feature>
<dbReference type="InParanoid" id="F2UQ03"/>